<reference evidence="12" key="2">
    <citation type="submission" date="2025-09" db="UniProtKB">
        <authorList>
            <consortium name="Ensembl"/>
        </authorList>
    </citation>
    <scope>IDENTIFICATION</scope>
</reference>
<dbReference type="InterPro" id="IPR001870">
    <property type="entry name" value="B30.2/SPRY"/>
</dbReference>
<dbReference type="InterPro" id="IPR001841">
    <property type="entry name" value="Znf_RING"/>
</dbReference>
<dbReference type="OMA" id="ETWEENA"/>
<dbReference type="Pfam" id="PF15227">
    <property type="entry name" value="zf-C3HC4_4"/>
    <property type="match status" value="1"/>
</dbReference>
<dbReference type="InterPro" id="IPR017907">
    <property type="entry name" value="Znf_RING_CS"/>
</dbReference>
<evidence type="ECO:0000259" key="11">
    <source>
        <dbReference type="PROSITE" id="PS50188"/>
    </source>
</evidence>
<dbReference type="GO" id="GO:0008270">
    <property type="term" value="F:zinc ion binding"/>
    <property type="evidence" value="ECO:0007669"/>
    <property type="project" value="UniProtKB-KW"/>
</dbReference>
<keyword evidence="2" id="KW-0800">Toxin</keyword>
<reference evidence="12" key="1">
    <citation type="submission" date="2025-08" db="UniProtKB">
        <authorList>
            <consortium name="Ensembl"/>
        </authorList>
    </citation>
    <scope>IDENTIFICATION</scope>
</reference>
<dbReference type="InterPro" id="IPR013083">
    <property type="entry name" value="Znf_RING/FYVE/PHD"/>
</dbReference>
<comment type="function">
    <text evidence="6">Neurotoxin that produces dose-dependent hypolocomotion and hyperalgesia in mice. May directly act on the central nervous system, as it is 6500-fold more potent when administered intracerebroventricularly than intraperitoneal.</text>
</comment>
<dbReference type="SMART" id="SM00184">
    <property type="entry name" value="RING"/>
    <property type="match status" value="1"/>
</dbReference>
<comment type="similarity">
    <text evidence="1">Belongs to the ohanin/vespryn family.</text>
</comment>
<evidence type="ECO:0000259" key="10">
    <source>
        <dbReference type="PROSITE" id="PS50119"/>
    </source>
</evidence>
<dbReference type="InterPro" id="IPR003879">
    <property type="entry name" value="Butyrophylin_SPRY"/>
</dbReference>
<evidence type="ECO:0000256" key="6">
    <source>
        <dbReference type="ARBA" id="ARBA00034460"/>
    </source>
</evidence>
<dbReference type="InterPro" id="IPR050143">
    <property type="entry name" value="TRIM/RBCC"/>
</dbReference>
<dbReference type="PRINTS" id="PR01407">
    <property type="entry name" value="BUTYPHLNCDUF"/>
</dbReference>
<dbReference type="AlphaFoldDB" id="A0A8D0BPN3"/>
<dbReference type="InterPro" id="IPR043136">
    <property type="entry name" value="B30.2/SPRY_sf"/>
</dbReference>
<dbReference type="PROSITE" id="PS50089">
    <property type="entry name" value="ZF_RING_2"/>
    <property type="match status" value="1"/>
</dbReference>
<feature type="domain" description="B box-type" evidence="10">
    <location>
        <begin position="89"/>
        <end position="130"/>
    </location>
</feature>
<dbReference type="InterPro" id="IPR003877">
    <property type="entry name" value="SPRY_dom"/>
</dbReference>
<dbReference type="SUPFAM" id="SSF57845">
    <property type="entry name" value="B-box zinc-binding domain"/>
    <property type="match status" value="1"/>
</dbReference>
<dbReference type="InterPro" id="IPR006574">
    <property type="entry name" value="PRY"/>
</dbReference>
<dbReference type="Gene3D" id="2.60.120.920">
    <property type="match status" value="1"/>
</dbReference>
<dbReference type="Gene3D" id="3.30.160.60">
    <property type="entry name" value="Classic Zinc Finger"/>
    <property type="match status" value="1"/>
</dbReference>
<dbReference type="Pfam" id="PF00622">
    <property type="entry name" value="SPRY"/>
    <property type="match status" value="1"/>
</dbReference>
<dbReference type="SUPFAM" id="SSF49899">
    <property type="entry name" value="Concanavalin A-like lectins/glucanases"/>
    <property type="match status" value="1"/>
</dbReference>
<dbReference type="PROSITE" id="PS50188">
    <property type="entry name" value="B302_SPRY"/>
    <property type="match status" value="1"/>
</dbReference>
<dbReference type="SUPFAM" id="SSF57850">
    <property type="entry name" value="RING/U-box"/>
    <property type="match status" value="1"/>
</dbReference>
<accession>A0A8D0BPN3</accession>
<evidence type="ECO:0000313" key="12">
    <source>
        <dbReference type="Ensembl" id="ENSSMRP00000011135.1"/>
    </source>
</evidence>
<keyword evidence="4 7" id="KW-0863">Zinc-finger</keyword>
<dbReference type="Ensembl" id="ENSSMRT00000012955.1">
    <property type="protein sequence ID" value="ENSSMRP00000011135.1"/>
    <property type="gene ID" value="ENSSMRG00000008755.1"/>
</dbReference>
<dbReference type="PROSITE" id="PS00518">
    <property type="entry name" value="ZF_RING_1"/>
    <property type="match status" value="1"/>
</dbReference>
<feature type="domain" description="RING-type" evidence="9">
    <location>
        <begin position="16"/>
        <end position="57"/>
    </location>
</feature>
<evidence type="ECO:0000256" key="3">
    <source>
        <dbReference type="ARBA" id="ARBA00022723"/>
    </source>
</evidence>
<dbReference type="Pfam" id="PF13765">
    <property type="entry name" value="PRY"/>
    <property type="match status" value="1"/>
</dbReference>
<evidence type="ECO:0000256" key="5">
    <source>
        <dbReference type="ARBA" id="ARBA00022833"/>
    </source>
</evidence>
<keyword evidence="3" id="KW-0479">Metal-binding</keyword>
<dbReference type="GeneTree" id="ENSGT01030000234669"/>
<evidence type="ECO:0000313" key="13">
    <source>
        <dbReference type="Proteomes" id="UP000694421"/>
    </source>
</evidence>
<dbReference type="Pfam" id="PF00643">
    <property type="entry name" value="zf-B_box"/>
    <property type="match status" value="1"/>
</dbReference>
<dbReference type="FunFam" id="2.60.120.920:FF:000004">
    <property type="entry name" value="Butyrophilin subfamily 1 member A1"/>
    <property type="match status" value="1"/>
</dbReference>
<name>A0A8D0BPN3_SALMN</name>
<evidence type="ECO:0000256" key="7">
    <source>
        <dbReference type="PROSITE-ProRule" id="PRU00024"/>
    </source>
</evidence>
<evidence type="ECO:0000256" key="1">
    <source>
        <dbReference type="ARBA" id="ARBA00009651"/>
    </source>
</evidence>
<dbReference type="SMART" id="SM00336">
    <property type="entry name" value="BBOX"/>
    <property type="match status" value="1"/>
</dbReference>
<evidence type="ECO:0000256" key="8">
    <source>
        <dbReference type="SAM" id="Coils"/>
    </source>
</evidence>
<proteinExistence type="inferred from homology"/>
<evidence type="ECO:0000256" key="4">
    <source>
        <dbReference type="ARBA" id="ARBA00022771"/>
    </source>
</evidence>
<dbReference type="Proteomes" id="UP000694421">
    <property type="component" value="Unplaced"/>
</dbReference>
<feature type="domain" description="B30.2/SPRY" evidence="11">
    <location>
        <begin position="269"/>
        <end position="473"/>
    </location>
</feature>
<protein>
    <submittedName>
        <fullName evidence="12">Uncharacterized protein</fullName>
    </submittedName>
</protein>
<keyword evidence="5" id="KW-0862">Zinc</keyword>
<dbReference type="InterPro" id="IPR013320">
    <property type="entry name" value="ConA-like_dom_sf"/>
</dbReference>
<dbReference type="CDD" id="cd19762">
    <property type="entry name" value="Bbox2_TRIM7-like"/>
    <property type="match status" value="1"/>
</dbReference>
<evidence type="ECO:0000256" key="2">
    <source>
        <dbReference type="ARBA" id="ARBA00022699"/>
    </source>
</evidence>
<dbReference type="PANTHER" id="PTHR24103">
    <property type="entry name" value="E3 UBIQUITIN-PROTEIN LIGASE TRIM"/>
    <property type="match status" value="1"/>
</dbReference>
<sequence length="498" mass="57130">MATGKLIKNIFDEATCSLCLEYFKDPVSVDCGHNFCQACITQCLETTEAEPSCPQCRQTVSQRNVRPNHQLANLAGLIKRLQQEMQKEEKWGVCGQHQEPLKLFCKEDRMCICLVCHLSKEHKDHPVVLLEEASQKYKVRCPCARWVVRLPDRRRRQNLHPLPLLTLLEEEKQKVWTAFEKLQEVLEENKHFWMSWLEDLQKKKKETWEENAAELLDKITHLSSQIAELEKKRQQPAGEFLQPSPGCRDNSPVDVRLLRHSQELESTLTTFTHKREAFEKIFRDCQVHVTLDQETAHLRLSVSENQRSVTGGENCQSLPSNPERFDTMSCVLGCEKFSAGRHYWDVEIEGYQAAWAVGVARESVKRKGYIYFTPEEGIWAMQNVKTSRSSLYQRLLPSSHLQTATSLESVRKIRVFLDYEAGHVAFSDPSSGRSLFTFSSACFAGERLCPFFQVGSLSNICQHVGLLFSPLSSVDEFWIILPVKTTGVININNAVTYE</sequence>
<keyword evidence="2" id="KW-0528">Neurotoxin</keyword>
<dbReference type="SMART" id="SM00589">
    <property type="entry name" value="PRY"/>
    <property type="match status" value="1"/>
</dbReference>
<dbReference type="Gene3D" id="3.30.40.10">
    <property type="entry name" value="Zinc/RING finger domain, C3HC4 (zinc finger)"/>
    <property type="match status" value="1"/>
</dbReference>
<dbReference type="PROSITE" id="PS50119">
    <property type="entry name" value="ZF_BBOX"/>
    <property type="match status" value="1"/>
</dbReference>
<keyword evidence="8" id="KW-0175">Coiled coil</keyword>
<dbReference type="InterPro" id="IPR000315">
    <property type="entry name" value="Znf_B-box"/>
</dbReference>
<feature type="coiled-coil region" evidence="8">
    <location>
        <begin position="205"/>
        <end position="232"/>
    </location>
</feature>
<evidence type="ECO:0000259" key="9">
    <source>
        <dbReference type="PROSITE" id="PS50089"/>
    </source>
</evidence>
<keyword evidence="13" id="KW-1185">Reference proteome</keyword>
<organism evidence="12 13">
    <name type="scientific">Salvator merianae</name>
    <name type="common">Argentine black and white tegu</name>
    <name type="synonym">Tupinambis merianae</name>
    <dbReference type="NCBI Taxonomy" id="96440"/>
    <lineage>
        <taxon>Eukaryota</taxon>
        <taxon>Metazoa</taxon>
        <taxon>Chordata</taxon>
        <taxon>Craniata</taxon>
        <taxon>Vertebrata</taxon>
        <taxon>Euteleostomi</taxon>
        <taxon>Lepidosauria</taxon>
        <taxon>Squamata</taxon>
        <taxon>Bifurcata</taxon>
        <taxon>Unidentata</taxon>
        <taxon>Episquamata</taxon>
        <taxon>Laterata</taxon>
        <taxon>Teiioidea</taxon>
        <taxon>Teiidae</taxon>
        <taxon>Salvator</taxon>
    </lineage>
</organism>
<dbReference type="CDD" id="cd16594">
    <property type="entry name" value="RING-HC_TRIM7-like_C-IV"/>
    <property type="match status" value="1"/>
</dbReference>
<dbReference type="SMART" id="SM00449">
    <property type="entry name" value="SPRY"/>
    <property type="match status" value="1"/>
</dbReference>